<protein>
    <recommendedName>
        <fullName evidence="3">Methyltransferase type 11 domain-containing protein</fullName>
    </recommendedName>
</protein>
<dbReference type="EMBL" id="CP037421">
    <property type="protein sequence ID" value="QDT25688.1"/>
    <property type="molecule type" value="Genomic_DNA"/>
</dbReference>
<evidence type="ECO:0000313" key="1">
    <source>
        <dbReference type="EMBL" id="QDT25688.1"/>
    </source>
</evidence>
<dbReference type="RefSeq" id="WP_145448287.1">
    <property type="nucleotide sequence ID" value="NZ_CP037421.1"/>
</dbReference>
<gene>
    <name evidence="1" type="ORF">Enr10x_09850</name>
</gene>
<dbReference type="Gene3D" id="3.40.50.150">
    <property type="entry name" value="Vaccinia Virus protein VP39"/>
    <property type="match status" value="1"/>
</dbReference>
<evidence type="ECO:0000313" key="2">
    <source>
        <dbReference type="Proteomes" id="UP000315647"/>
    </source>
</evidence>
<reference evidence="1 2" key="1">
    <citation type="submission" date="2019-03" db="EMBL/GenBank/DDBJ databases">
        <title>Deep-cultivation of Planctomycetes and their phenomic and genomic characterization uncovers novel biology.</title>
        <authorList>
            <person name="Wiegand S."/>
            <person name="Jogler M."/>
            <person name="Boedeker C."/>
            <person name="Pinto D."/>
            <person name="Vollmers J."/>
            <person name="Rivas-Marin E."/>
            <person name="Kohn T."/>
            <person name="Peeters S.H."/>
            <person name="Heuer A."/>
            <person name="Rast P."/>
            <person name="Oberbeckmann S."/>
            <person name="Bunk B."/>
            <person name="Jeske O."/>
            <person name="Meyerdierks A."/>
            <person name="Storesund J.E."/>
            <person name="Kallscheuer N."/>
            <person name="Luecker S."/>
            <person name="Lage O.M."/>
            <person name="Pohl T."/>
            <person name="Merkel B.J."/>
            <person name="Hornburger P."/>
            <person name="Mueller R.-W."/>
            <person name="Bruemmer F."/>
            <person name="Labrenz M."/>
            <person name="Spormann A.M."/>
            <person name="Op den Camp H."/>
            <person name="Overmann J."/>
            <person name="Amann R."/>
            <person name="Jetten M.S.M."/>
            <person name="Mascher T."/>
            <person name="Medema M.H."/>
            <person name="Devos D.P."/>
            <person name="Kaster A.-K."/>
            <person name="Ovreas L."/>
            <person name="Rohde M."/>
            <person name="Galperin M.Y."/>
            <person name="Jogler C."/>
        </authorList>
    </citation>
    <scope>NUCLEOTIDE SEQUENCE [LARGE SCALE GENOMIC DNA]</scope>
    <source>
        <strain evidence="1 2">Enr10</strain>
    </source>
</reference>
<name>A0A517Q240_9PLAN</name>
<dbReference type="InterPro" id="IPR029063">
    <property type="entry name" value="SAM-dependent_MTases_sf"/>
</dbReference>
<proteinExistence type="predicted"/>
<accession>A0A517Q240</accession>
<evidence type="ECO:0008006" key="3">
    <source>
        <dbReference type="Google" id="ProtNLM"/>
    </source>
</evidence>
<dbReference type="SUPFAM" id="SSF53335">
    <property type="entry name" value="S-adenosyl-L-methionine-dependent methyltransferases"/>
    <property type="match status" value="1"/>
</dbReference>
<sequence length="227" mass="25837">MAFTLEQVVPWGRSFEEYRAMFDLGAVELGQRILGCGDGPASFNATLTRQGGEVVSVDPLYAFSVEEISQRIEETFETVLQQTRENAGEFVWEQMRSVEELGEIRRAAMQEFLADYPAGKECGRYQEAALPALLFEEQTFDLALCSHFLFLYSAHFDLEFHLAALRELCRVVREVRVFPLLELGSTPSRHRDPVVAQLSAEGYDVQIRRVPYEFQKQGNEMLVVSLP</sequence>
<keyword evidence="2" id="KW-1185">Reference proteome</keyword>
<organism evidence="1 2">
    <name type="scientific">Gimesia panareensis</name>
    <dbReference type="NCBI Taxonomy" id="2527978"/>
    <lineage>
        <taxon>Bacteria</taxon>
        <taxon>Pseudomonadati</taxon>
        <taxon>Planctomycetota</taxon>
        <taxon>Planctomycetia</taxon>
        <taxon>Planctomycetales</taxon>
        <taxon>Planctomycetaceae</taxon>
        <taxon>Gimesia</taxon>
    </lineage>
</organism>
<dbReference type="Proteomes" id="UP000315647">
    <property type="component" value="Chromosome"/>
</dbReference>
<dbReference type="AlphaFoldDB" id="A0A517Q240"/>